<dbReference type="AlphaFoldDB" id="A0A545U4G6"/>
<comment type="caution">
    <text evidence="1">The sequence shown here is derived from an EMBL/GenBank/DDBJ whole genome shotgun (WGS) entry which is preliminary data.</text>
</comment>
<dbReference type="InterPro" id="IPR029045">
    <property type="entry name" value="ClpP/crotonase-like_dom_sf"/>
</dbReference>
<accession>A0A545U4G6</accession>
<gene>
    <name evidence="1" type="ORF">FLL46_22265</name>
</gene>
<name>A0A545U4G6_9GAMM</name>
<evidence type="ECO:0000313" key="2">
    <source>
        <dbReference type="Proteomes" id="UP000315439"/>
    </source>
</evidence>
<dbReference type="RefSeq" id="WP_142933892.1">
    <property type="nucleotide sequence ID" value="NZ_ML660170.1"/>
</dbReference>
<dbReference type="Proteomes" id="UP000315439">
    <property type="component" value="Unassembled WGS sequence"/>
</dbReference>
<dbReference type="OrthoDB" id="6034073at2"/>
<sequence length="387" mass="42690">MDKNSTLATLLLIILFVSLPVISVVPEQSMTFKEMSSGGNCSHCSWIVAQGTITNQTVAEFESLIANGDMRTGGIVILNSLGGELGAGLRLGHLLRKMEANVHVGSEFSGEGEGTGGVCYSACAYAFLGGMTRSVSHQSSYGVHQFFIAKESKKIAGSFSSIGDISSTQLVAAVILDYVISMGIDPKLVAIASKIPPNIPIRELNEKELHELQIDNSTPLASPWRLEPVENGIVAENQQKQSFFGKKHQVITAQVFCKKGDPLPVYFLRIKEKLSPTLLKLDWIKNHSIRQQTFIDVKIHIDETFNINSEDFPVVSNLIENSKTLTFEILLNRKLVERLINNTAQFFYVSSNSAHFTWPVLRAYFPLEERATGTANKIKFAVNQCHN</sequence>
<organism evidence="1 2">
    <name type="scientific">Aliikangiella coralliicola</name>
    <dbReference type="NCBI Taxonomy" id="2592383"/>
    <lineage>
        <taxon>Bacteria</taxon>
        <taxon>Pseudomonadati</taxon>
        <taxon>Pseudomonadota</taxon>
        <taxon>Gammaproteobacteria</taxon>
        <taxon>Oceanospirillales</taxon>
        <taxon>Pleioneaceae</taxon>
        <taxon>Aliikangiella</taxon>
    </lineage>
</organism>
<protein>
    <submittedName>
        <fullName evidence="1">Uncharacterized protein</fullName>
    </submittedName>
</protein>
<keyword evidence="2" id="KW-1185">Reference proteome</keyword>
<dbReference type="Gene3D" id="3.90.226.10">
    <property type="entry name" value="2-enoyl-CoA Hydratase, Chain A, domain 1"/>
    <property type="match status" value="1"/>
</dbReference>
<dbReference type="SUPFAM" id="SSF52096">
    <property type="entry name" value="ClpP/crotonase"/>
    <property type="match status" value="1"/>
</dbReference>
<reference evidence="1 2" key="1">
    <citation type="submission" date="2019-07" db="EMBL/GenBank/DDBJ databases">
        <title>Draft genome for Aliikangiella sp. M105.</title>
        <authorList>
            <person name="Wang G."/>
        </authorList>
    </citation>
    <scope>NUCLEOTIDE SEQUENCE [LARGE SCALE GENOMIC DNA]</scope>
    <source>
        <strain evidence="1 2">M105</strain>
    </source>
</reference>
<evidence type="ECO:0000313" key="1">
    <source>
        <dbReference type="EMBL" id="TQV84352.1"/>
    </source>
</evidence>
<dbReference type="EMBL" id="VIKS01000014">
    <property type="protein sequence ID" value="TQV84352.1"/>
    <property type="molecule type" value="Genomic_DNA"/>
</dbReference>
<proteinExistence type="predicted"/>